<dbReference type="SUPFAM" id="SSF103473">
    <property type="entry name" value="MFS general substrate transporter"/>
    <property type="match status" value="1"/>
</dbReference>
<feature type="transmembrane region" description="Helical" evidence="3">
    <location>
        <begin position="331"/>
        <end position="351"/>
    </location>
</feature>
<dbReference type="Pfam" id="PF07690">
    <property type="entry name" value="MFS_1"/>
    <property type="match status" value="2"/>
</dbReference>
<sequence>MAAVARPLVWFYHEFGIDSIQKTGRNAWLMIAARSLRMFAYGTNALILALFFSELGFPDSRIGLFMTLTLLGDVFLGTFLTLIADRFGRRKILFVGSFLMVLTGLCFALFENFWILLFAAIVGVVSATGGDFGPFRSIEESIISQLTTPSTRSDVLAWYVTLSSWGSSLGSEASGRIIDYLQNKDGWTIKDAYHSLFWIYAVMGIVNAVIVFCLSKDCEADALQEEKNKYEQVAQEESDDNSFELTEHDSDNNSPVEPSSNPTTVPVTSSSKFKALATRLTSWTGHISGPTLSVVWKLWALLALDSLADGMVPYSLTTYYMDTKFHPKKSTLGDAVSISYFLQAIGGLFAGPLARNIGLVNTMVFTHIPSSAAVLLFAWPNLFWLTVILLFVRSGLNNMDQAPRTALIAAIVKPEERTAVMGITSMLRTLAATTGPMVTGFLAGSDRFWVAFVAGGAFRLTYDVGLWVLFVNIKLHQHEKPADDDELEVVQQFRLSHSEEEEESASNEHGRLSNDSE</sequence>
<dbReference type="OrthoDB" id="10027823at2759"/>
<dbReference type="PANTHER" id="PTHR23520:SF5">
    <property type="entry name" value="TRANSPORTER, PUTATIVE (AFU_ORTHOLOGUE AFUA_3G04000)-RELATED"/>
    <property type="match status" value="1"/>
</dbReference>
<dbReference type="InterPro" id="IPR020846">
    <property type="entry name" value="MFS_dom"/>
</dbReference>
<dbReference type="Proteomes" id="UP000070133">
    <property type="component" value="Unassembled WGS sequence"/>
</dbReference>
<accession>A0A139GUU8</accession>
<feature type="domain" description="Major facilitator superfamily (MFS) profile" evidence="4">
    <location>
        <begin position="2"/>
        <end position="474"/>
    </location>
</feature>
<feature type="region of interest" description="Disordered" evidence="2">
    <location>
        <begin position="493"/>
        <end position="517"/>
    </location>
</feature>
<keyword evidence="6" id="KW-1185">Reference proteome</keyword>
<keyword evidence="3" id="KW-1133">Transmembrane helix</keyword>
<evidence type="ECO:0000313" key="6">
    <source>
        <dbReference type="Proteomes" id="UP000070133"/>
    </source>
</evidence>
<protein>
    <recommendedName>
        <fullName evidence="4">Major facilitator superfamily (MFS) profile domain-containing protein</fullName>
    </recommendedName>
</protein>
<dbReference type="InterPro" id="IPR036259">
    <property type="entry name" value="MFS_trans_sf"/>
</dbReference>
<reference evidence="5 6" key="1">
    <citation type="submission" date="2015-07" db="EMBL/GenBank/DDBJ databases">
        <title>Comparative genomics of the Sigatoka disease complex on banana suggests a link between parallel evolutionary changes in Pseudocercospora fijiensis and Pseudocercospora eumusae and increased virulence on the banana host.</title>
        <authorList>
            <person name="Chang T.-C."/>
            <person name="Salvucci A."/>
            <person name="Crous P.W."/>
            <person name="Stergiopoulos I."/>
        </authorList>
    </citation>
    <scope>NUCLEOTIDE SEQUENCE [LARGE SCALE GENOMIC DNA]</scope>
    <source>
        <strain evidence="5 6">CBS 114824</strain>
    </source>
</reference>
<comment type="caution">
    <text evidence="5">The sequence shown here is derived from an EMBL/GenBank/DDBJ whole genome shotgun (WGS) entry which is preliminary data.</text>
</comment>
<feature type="region of interest" description="Disordered" evidence="2">
    <location>
        <begin position="231"/>
        <end position="268"/>
    </location>
</feature>
<evidence type="ECO:0000256" key="2">
    <source>
        <dbReference type="SAM" id="MobiDB-lite"/>
    </source>
</evidence>
<dbReference type="AlphaFoldDB" id="A0A139GUU8"/>
<feature type="compositionally biased region" description="Low complexity" evidence="2">
    <location>
        <begin position="252"/>
        <end position="268"/>
    </location>
</feature>
<evidence type="ECO:0000313" key="5">
    <source>
        <dbReference type="EMBL" id="KXS93936.1"/>
    </source>
</evidence>
<dbReference type="STRING" id="321146.A0A139GUU8"/>
<dbReference type="PANTHER" id="PTHR23520">
    <property type="entry name" value="TRANSPORTER, PUTATIVE (AFU_ORTHOLOGUE AFUA_3G04000)-RELATED"/>
    <property type="match status" value="1"/>
</dbReference>
<feature type="transmembrane region" description="Helical" evidence="3">
    <location>
        <begin position="92"/>
        <end position="110"/>
    </location>
</feature>
<proteinExistence type="predicted"/>
<feature type="compositionally biased region" description="Basic and acidic residues" evidence="2">
    <location>
        <begin position="506"/>
        <end position="517"/>
    </location>
</feature>
<feature type="transmembrane region" description="Helical" evidence="3">
    <location>
        <begin position="38"/>
        <end position="57"/>
    </location>
</feature>
<organism evidence="5 6">
    <name type="scientific">Pseudocercospora eumusae</name>
    <dbReference type="NCBI Taxonomy" id="321146"/>
    <lineage>
        <taxon>Eukaryota</taxon>
        <taxon>Fungi</taxon>
        <taxon>Dikarya</taxon>
        <taxon>Ascomycota</taxon>
        <taxon>Pezizomycotina</taxon>
        <taxon>Dothideomycetes</taxon>
        <taxon>Dothideomycetidae</taxon>
        <taxon>Mycosphaerellales</taxon>
        <taxon>Mycosphaerellaceae</taxon>
        <taxon>Pseudocercospora</taxon>
    </lineage>
</organism>
<keyword evidence="3" id="KW-0472">Membrane</keyword>
<dbReference type="InterPro" id="IPR011701">
    <property type="entry name" value="MFS"/>
</dbReference>
<evidence type="ECO:0000256" key="3">
    <source>
        <dbReference type="SAM" id="Phobius"/>
    </source>
</evidence>
<evidence type="ECO:0000259" key="4">
    <source>
        <dbReference type="PROSITE" id="PS50850"/>
    </source>
</evidence>
<dbReference type="Gene3D" id="1.20.1250.20">
    <property type="entry name" value="MFS general substrate transporter like domains"/>
    <property type="match status" value="2"/>
</dbReference>
<keyword evidence="3" id="KW-0812">Transmembrane</keyword>
<feature type="transmembrane region" description="Helical" evidence="3">
    <location>
        <begin position="371"/>
        <end position="392"/>
    </location>
</feature>
<dbReference type="PROSITE" id="PS50850">
    <property type="entry name" value="MFS"/>
    <property type="match status" value="1"/>
</dbReference>
<feature type="transmembrane region" description="Helical" evidence="3">
    <location>
        <begin position="448"/>
        <end position="470"/>
    </location>
</feature>
<name>A0A139GUU8_9PEZI</name>
<dbReference type="EMBL" id="LFZN01000358">
    <property type="protein sequence ID" value="KXS93936.1"/>
    <property type="molecule type" value="Genomic_DNA"/>
</dbReference>
<evidence type="ECO:0000256" key="1">
    <source>
        <dbReference type="ARBA" id="ARBA00004141"/>
    </source>
</evidence>
<feature type="transmembrane region" description="Helical" evidence="3">
    <location>
        <begin position="195"/>
        <end position="214"/>
    </location>
</feature>
<feature type="transmembrane region" description="Helical" evidence="3">
    <location>
        <begin position="63"/>
        <end position="83"/>
    </location>
</feature>
<comment type="subcellular location">
    <subcellularLocation>
        <location evidence="1">Membrane</location>
        <topology evidence="1">Multi-pass membrane protein</topology>
    </subcellularLocation>
</comment>
<gene>
    <name evidence="5" type="ORF">AC578_7078</name>
</gene>
<dbReference type="GO" id="GO:0022857">
    <property type="term" value="F:transmembrane transporter activity"/>
    <property type="evidence" value="ECO:0007669"/>
    <property type="project" value="InterPro"/>
</dbReference>
<dbReference type="GO" id="GO:0000329">
    <property type="term" value="C:fungal-type vacuole membrane"/>
    <property type="evidence" value="ECO:0007669"/>
    <property type="project" value="TreeGrafter"/>
</dbReference>